<accession>E7GA61</accession>
<evidence type="ECO:0000256" key="1">
    <source>
        <dbReference type="ARBA" id="ARBA00022679"/>
    </source>
</evidence>
<feature type="domain" description="PTS EIIA type-4" evidence="2">
    <location>
        <begin position="1"/>
        <end position="141"/>
    </location>
</feature>
<dbReference type="GO" id="GO:0009401">
    <property type="term" value="P:phosphoenolpyruvate-dependent sugar phosphotransferase system"/>
    <property type="evidence" value="ECO:0007669"/>
    <property type="project" value="InterPro"/>
</dbReference>
<dbReference type="GO" id="GO:0016740">
    <property type="term" value="F:transferase activity"/>
    <property type="evidence" value="ECO:0007669"/>
    <property type="project" value="UniProtKB-KW"/>
</dbReference>
<evidence type="ECO:0000259" key="2">
    <source>
        <dbReference type="PROSITE" id="PS51096"/>
    </source>
</evidence>
<dbReference type="PANTHER" id="PTHR33799:SF1">
    <property type="entry name" value="PTS SYSTEM MANNOSE-SPECIFIC EIIAB COMPONENT-RELATED"/>
    <property type="match status" value="1"/>
</dbReference>
<dbReference type="EMBL" id="ADKX01000030">
    <property type="protein sequence ID" value="EFW05069.1"/>
    <property type="molecule type" value="Genomic_DNA"/>
</dbReference>
<dbReference type="SUPFAM" id="SSF53062">
    <property type="entry name" value="PTS system fructose IIA component-like"/>
    <property type="match status" value="1"/>
</dbReference>
<dbReference type="AlphaFoldDB" id="E7GA61"/>
<protein>
    <recommendedName>
        <fullName evidence="2">PTS EIIA type-4 domain-containing protein</fullName>
    </recommendedName>
</protein>
<dbReference type="RefSeq" id="WP_008788759.1">
    <property type="nucleotide sequence ID" value="NZ_AKCB01000003.1"/>
</dbReference>
<dbReference type="eggNOG" id="COG2893">
    <property type="taxonomic scope" value="Bacteria"/>
</dbReference>
<comment type="caution">
    <text evidence="3">The sequence shown here is derived from an EMBL/GenBank/DDBJ whole genome shotgun (WGS) entry which is preliminary data.</text>
</comment>
<dbReference type="Proteomes" id="UP000003157">
    <property type="component" value="Unassembled WGS sequence"/>
</dbReference>
<dbReference type="STRING" id="100884.GCA_000269565_03493"/>
<reference evidence="3 4" key="1">
    <citation type="submission" date="2010-12" db="EMBL/GenBank/DDBJ databases">
        <title>The Genome Sequence of Coprobacillus sp. strain 29_1.</title>
        <authorList>
            <consortium name="The Broad Institute Genome Sequencing Platform"/>
            <person name="Earl A."/>
            <person name="Ward D."/>
            <person name="Feldgarden M."/>
            <person name="Gevers D."/>
            <person name="Daigneault M."/>
            <person name="Sibley C.D."/>
            <person name="White A."/>
            <person name="Strauss J."/>
            <person name="Allen-Vercoe E."/>
            <person name="Young S.K."/>
            <person name="Zeng Q."/>
            <person name="Gargeya S."/>
            <person name="Fitzgerald M."/>
            <person name="Haas B."/>
            <person name="Abouelleil A."/>
            <person name="Alvarado L."/>
            <person name="Arachchi H.M."/>
            <person name="Berlin A."/>
            <person name="Brown A."/>
            <person name="Chapman S.B."/>
            <person name="Chen Z."/>
            <person name="Dunbar C."/>
            <person name="Freedman E."/>
            <person name="Gearin G."/>
            <person name="Gellesch M."/>
            <person name="Goldberg J."/>
            <person name="Griggs A."/>
            <person name="Gujja S."/>
            <person name="Heilman E."/>
            <person name="Heiman D."/>
            <person name="Howarth C."/>
            <person name="Larson L."/>
            <person name="Lui A."/>
            <person name="MacDonald P.J.P."/>
            <person name="Mehta T."/>
            <person name="Montmayeur A."/>
            <person name="Murphy C."/>
            <person name="Neiman D."/>
            <person name="Pearson M."/>
            <person name="Priest M."/>
            <person name="Roberts A."/>
            <person name="Saif S."/>
            <person name="Shea T."/>
            <person name="Shenoy N."/>
            <person name="Sisk P."/>
            <person name="Stolte C."/>
            <person name="Sykes S."/>
            <person name="White J."/>
            <person name="Yandava C."/>
            <person name="Nusbaum C."/>
            <person name="Birren B."/>
        </authorList>
    </citation>
    <scope>NUCLEOTIDE SEQUENCE [LARGE SCALE GENOMIC DNA]</scope>
    <source>
        <strain evidence="3 4">29_1</strain>
    </source>
</reference>
<evidence type="ECO:0000313" key="3">
    <source>
        <dbReference type="EMBL" id="EFW05069.1"/>
    </source>
</evidence>
<dbReference type="InterPro" id="IPR004701">
    <property type="entry name" value="PTS_EIIA_man-typ"/>
</dbReference>
<keyword evidence="1" id="KW-0808">Transferase</keyword>
<dbReference type="PROSITE" id="PS51096">
    <property type="entry name" value="PTS_EIIA_TYPE_4"/>
    <property type="match status" value="1"/>
</dbReference>
<dbReference type="GO" id="GO:0016020">
    <property type="term" value="C:membrane"/>
    <property type="evidence" value="ECO:0007669"/>
    <property type="project" value="InterPro"/>
</dbReference>
<dbReference type="HOGENOM" id="CLU_123235_3_2_9"/>
<organism evidence="3 4">
    <name type="scientific">Coprobacillus cateniformis</name>
    <dbReference type="NCBI Taxonomy" id="100884"/>
    <lineage>
        <taxon>Bacteria</taxon>
        <taxon>Bacillati</taxon>
        <taxon>Bacillota</taxon>
        <taxon>Erysipelotrichia</taxon>
        <taxon>Erysipelotrichales</taxon>
        <taxon>Coprobacillaceae</taxon>
        <taxon>Coprobacillus</taxon>
    </lineage>
</organism>
<gene>
    <name evidence="3" type="ORF">HMPREF9488_01651</name>
</gene>
<dbReference type="GeneID" id="78231251"/>
<proteinExistence type="predicted"/>
<dbReference type="PANTHER" id="PTHR33799">
    <property type="entry name" value="PTS PERMEASE-RELATED-RELATED"/>
    <property type="match status" value="1"/>
</dbReference>
<keyword evidence="4" id="KW-1185">Reference proteome</keyword>
<dbReference type="Gene3D" id="3.40.50.510">
    <property type="entry name" value="Phosphotransferase system, mannose-type IIA component"/>
    <property type="match status" value="1"/>
</dbReference>
<dbReference type="InterPro" id="IPR036662">
    <property type="entry name" value="PTS_EIIA_man-typ_sf"/>
</dbReference>
<sequence>MKKILIATHGMLAEGLKSSIHVLAGDGYHIQTINAYTDECQGDYSHQIETFISSLNQDDEGVIFTDLLSGSVNQKVCQLCVKKPSYLHIVTGTNLMCVLAVLLETRPLTQEVLKEIVENSVVSLIDFEDQNQSEETDEDFLCVEEEERNDCFN</sequence>
<name>E7GA61_9FIRM</name>
<dbReference type="Pfam" id="PF03610">
    <property type="entry name" value="EIIA-man"/>
    <property type="match status" value="1"/>
</dbReference>
<evidence type="ECO:0000313" key="4">
    <source>
        <dbReference type="Proteomes" id="UP000003157"/>
    </source>
</evidence>
<dbReference type="OrthoDB" id="6578004at2"/>
<dbReference type="InterPro" id="IPR051471">
    <property type="entry name" value="Bacterial_PTS_sugar_comp"/>
</dbReference>